<sequence length="75" mass="8164">AKCLPAAERFFSAVTEFRRVINAHTIGSSLDDGTEVQTLGGLPKDAWAGITAQWLEAAKWLASVYRRDVLGEVSD</sequence>
<feature type="non-terminal residue" evidence="1">
    <location>
        <position position="1"/>
    </location>
</feature>
<dbReference type="EMBL" id="JAQQDW010000078">
    <property type="protein sequence ID" value="MFM0107379.1"/>
    <property type="molecule type" value="Genomic_DNA"/>
</dbReference>
<comment type="caution">
    <text evidence="1">The sequence shown here is derived from an EMBL/GenBank/DDBJ whole genome shotgun (WGS) entry which is preliminary data.</text>
</comment>
<dbReference type="Proteomes" id="UP001629235">
    <property type="component" value="Unassembled WGS sequence"/>
</dbReference>
<organism evidence="1 2">
    <name type="scientific">Paraburkholderia rhynchosiae</name>
    <dbReference type="NCBI Taxonomy" id="487049"/>
    <lineage>
        <taxon>Bacteria</taxon>
        <taxon>Pseudomonadati</taxon>
        <taxon>Pseudomonadota</taxon>
        <taxon>Betaproteobacteria</taxon>
        <taxon>Burkholderiales</taxon>
        <taxon>Burkholderiaceae</taxon>
        <taxon>Paraburkholderia</taxon>
    </lineage>
</organism>
<accession>A0ACC7NK44</accession>
<name>A0ACC7NK44_9BURK</name>
<gene>
    <name evidence="1" type="ORF">PQR01_28860</name>
</gene>
<reference evidence="1 2" key="1">
    <citation type="journal article" date="2024" name="Chem. Sci.">
        <title>Discovery of megapolipeptins by genome mining of a Burkholderiales bacteria collection.</title>
        <authorList>
            <person name="Paulo B.S."/>
            <person name="Recchia M.J.J."/>
            <person name="Lee S."/>
            <person name="Fergusson C.H."/>
            <person name="Romanowski S.B."/>
            <person name="Hernandez A."/>
            <person name="Krull N."/>
            <person name="Liu D.Y."/>
            <person name="Cavanagh H."/>
            <person name="Bos A."/>
            <person name="Gray C.A."/>
            <person name="Murphy B.T."/>
            <person name="Linington R.G."/>
            <person name="Eustaquio A.S."/>
        </authorList>
    </citation>
    <scope>NUCLEOTIDE SEQUENCE [LARGE SCALE GENOMIC DNA]</scope>
    <source>
        <strain evidence="1 2">RL18-126-BIB-B</strain>
    </source>
</reference>
<evidence type="ECO:0000313" key="1">
    <source>
        <dbReference type="EMBL" id="MFM0107379.1"/>
    </source>
</evidence>
<protein>
    <submittedName>
        <fullName evidence="1">Uncharacterized protein</fullName>
    </submittedName>
</protein>
<proteinExistence type="predicted"/>
<evidence type="ECO:0000313" key="2">
    <source>
        <dbReference type="Proteomes" id="UP001629235"/>
    </source>
</evidence>
<keyword evidence="2" id="KW-1185">Reference proteome</keyword>